<feature type="transmembrane region" description="Helical" evidence="12">
    <location>
        <begin position="240"/>
        <end position="262"/>
    </location>
</feature>
<dbReference type="PANTHER" id="PTHR32024:SF3">
    <property type="entry name" value="TRK SYSTEM POTASSIUM UPTAKE PROTEIN"/>
    <property type="match status" value="1"/>
</dbReference>
<evidence type="ECO:0000256" key="5">
    <source>
        <dbReference type="ARBA" id="ARBA00022692"/>
    </source>
</evidence>
<dbReference type="InterPro" id="IPR004772">
    <property type="entry name" value="TrkH"/>
</dbReference>
<keyword evidence="14" id="KW-1185">Reference proteome</keyword>
<feature type="binding site" evidence="11">
    <location>
        <position position="433"/>
    </location>
    <ligand>
        <name>K(+)</name>
        <dbReference type="ChEBI" id="CHEBI:29103"/>
    </ligand>
</feature>
<gene>
    <name evidence="13" type="ORF">FDP22_08190</name>
</gene>
<evidence type="ECO:0000256" key="10">
    <source>
        <dbReference type="PIRNR" id="PIRNR006247"/>
    </source>
</evidence>
<keyword evidence="7 12" id="KW-1133">Transmembrane helix</keyword>
<feature type="transmembrane region" description="Helical" evidence="12">
    <location>
        <begin position="12"/>
        <end position="37"/>
    </location>
</feature>
<dbReference type="EMBL" id="CP040818">
    <property type="protein sequence ID" value="QDL91760.1"/>
    <property type="molecule type" value="Genomic_DNA"/>
</dbReference>
<feature type="transmembrane region" description="Helical" evidence="12">
    <location>
        <begin position="180"/>
        <end position="205"/>
    </location>
</feature>
<feature type="binding site" evidence="11">
    <location>
        <position position="223"/>
    </location>
    <ligand>
        <name>K(+)</name>
        <dbReference type="ChEBI" id="CHEBI:29103"/>
    </ligand>
</feature>
<keyword evidence="8 10" id="KW-0406">Ion transport</keyword>
<dbReference type="PANTHER" id="PTHR32024">
    <property type="entry name" value="TRK SYSTEM POTASSIUM UPTAKE PROTEIN TRKG-RELATED"/>
    <property type="match status" value="1"/>
</dbReference>
<organism evidence="13 14">
    <name type="scientific">Paroceanicella profunda</name>
    <dbReference type="NCBI Taxonomy" id="2579971"/>
    <lineage>
        <taxon>Bacteria</taxon>
        <taxon>Pseudomonadati</taxon>
        <taxon>Pseudomonadota</taxon>
        <taxon>Alphaproteobacteria</taxon>
        <taxon>Rhodobacterales</taxon>
        <taxon>Paracoccaceae</taxon>
        <taxon>Paroceanicella</taxon>
    </lineage>
</organism>
<dbReference type="GO" id="GO:0005886">
    <property type="term" value="C:plasma membrane"/>
    <property type="evidence" value="ECO:0007669"/>
    <property type="project" value="UniProtKB-SubCell"/>
</dbReference>
<keyword evidence="5 12" id="KW-0812">Transmembrane</keyword>
<feature type="transmembrane region" description="Helical" evidence="12">
    <location>
        <begin position="334"/>
        <end position="355"/>
    </location>
</feature>
<feature type="binding site" evidence="11">
    <location>
        <position position="116"/>
    </location>
    <ligand>
        <name>K(+)</name>
        <dbReference type="ChEBI" id="CHEBI:29103"/>
    </ligand>
</feature>
<feature type="transmembrane region" description="Helical" evidence="12">
    <location>
        <begin position="457"/>
        <end position="482"/>
    </location>
</feature>
<evidence type="ECO:0000256" key="8">
    <source>
        <dbReference type="ARBA" id="ARBA00023065"/>
    </source>
</evidence>
<dbReference type="InterPro" id="IPR003445">
    <property type="entry name" value="Cat_transpt"/>
</dbReference>
<keyword evidence="9 10" id="KW-0472">Membrane</keyword>
<keyword evidence="3 10" id="KW-1003">Cell membrane</keyword>
<evidence type="ECO:0000256" key="6">
    <source>
        <dbReference type="ARBA" id="ARBA00022958"/>
    </source>
</evidence>
<feature type="transmembrane region" description="Helical" evidence="12">
    <location>
        <begin position="43"/>
        <end position="64"/>
    </location>
</feature>
<evidence type="ECO:0000256" key="12">
    <source>
        <dbReference type="SAM" id="Phobius"/>
    </source>
</evidence>
<dbReference type="GO" id="GO:0015379">
    <property type="term" value="F:potassium:chloride symporter activity"/>
    <property type="evidence" value="ECO:0007669"/>
    <property type="project" value="InterPro"/>
</dbReference>
<evidence type="ECO:0000313" key="13">
    <source>
        <dbReference type="EMBL" id="QDL91760.1"/>
    </source>
</evidence>
<comment type="similarity">
    <text evidence="10">Belongs to the TrkH potassium transport family.</text>
</comment>
<feature type="transmembrane region" description="Helical" evidence="12">
    <location>
        <begin position="137"/>
        <end position="159"/>
    </location>
</feature>
<sequence>MSLVVEFRSALHVVAVVSLALAAIMLAPAGMGLSLGWPGANSFLVSAVMVGVVSLMVAVSTWGARRPDLTARFGFMLVNLLWWISPAVCAVPLMLGPAQLSFVDAYFESVSGMTTTGSTVMTGLDGFDHATLLWRSIVQWLGGLGMLSLGLILLPFLSVGGMQLFRMESSDRADKPLPRFVALSKVILLVYVGLTLACAGLYSLAGMSGFDAFNHAFTTLSTGGYSTHDASMGYFTGTGVLWVGTVFMIAGSLPFSLYIVLIFSRHRMGVDPQVRVFISIIVVATALLFFGRSGDDAHGLHALAQDAFNVTSVITTTGYAAGDYTVWGTLAVPLFYVLTFLGGCAGSTAGGLKTYRLIVMMELIRTSLAELLHPRGVFPMRYGNRQIAPDIFRSALVMMMAFIATLGVLTILLGACGLDFLTALTGAVTALTNVGPGLGDIIGPAGNFAPLPDTAKILLAIGMVLGRLEILGSLVLLSPLFWRT</sequence>
<evidence type="ECO:0000256" key="9">
    <source>
        <dbReference type="ARBA" id="ARBA00023136"/>
    </source>
</evidence>
<dbReference type="GO" id="GO:0046872">
    <property type="term" value="F:metal ion binding"/>
    <property type="evidence" value="ECO:0007669"/>
    <property type="project" value="UniProtKB-KW"/>
</dbReference>
<feature type="binding site" evidence="11">
    <location>
        <position position="317"/>
    </location>
    <ligand>
        <name>K(+)</name>
        <dbReference type="ChEBI" id="CHEBI:29103"/>
    </ligand>
</feature>
<feature type="binding site" evidence="11">
    <location>
        <position position="115"/>
    </location>
    <ligand>
        <name>K(+)</name>
        <dbReference type="ChEBI" id="CHEBI:29103"/>
    </ligand>
</feature>
<evidence type="ECO:0000256" key="11">
    <source>
        <dbReference type="PIRSR" id="PIRSR006247-1"/>
    </source>
</evidence>
<evidence type="ECO:0000256" key="2">
    <source>
        <dbReference type="ARBA" id="ARBA00022448"/>
    </source>
</evidence>
<keyword evidence="6 10" id="KW-0630">Potassium</keyword>
<dbReference type="OrthoDB" id="9810952at2"/>
<dbReference type="AlphaFoldDB" id="A0A5B8FX43"/>
<proteinExistence type="inferred from homology"/>
<evidence type="ECO:0000256" key="3">
    <source>
        <dbReference type="ARBA" id="ARBA00022475"/>
    </source>
</evidence>
<dbReference type="KEGG" id="ppru:FDP22_08190"/>
<dbReference type="RefSeq" id="WP_138572188.1">
    <property type="nucleotide sequence ID" value="NZ_CP040818.1"/>
</dbReference>
<comment type="subcellular location">
    <subcellularLocation>
        <location evidence="10">Cell inner membrane</location>
        <topology evidence="10">Multi-pass membrane protein</topology>
    </subcellularLocation>
    <subcellularLocation>
        <location evidence="1">Cell membrane</location>
        <topology evidence="1">Multi-pass membrane protein</topology>
    </subcellularLocation>
</comment>
<accession>A0A5B8FX43</accession>
<evidence type="ECO:0000256" key="1">
    <source>
        <dbReference type="ARBA" id="ARBA00004651"/>
    </source>
</evidence>
<feature type="transmembrane region" description="Helical" evidence="12">
    <location>
        <begin position="76"/>
        <end position="95"/>
    </location>
</feature>
<keyword evidence="11" id="KW-0479">Metal-binding</keyword>
<evidence type="ECO:0000313" key="14">
    <source>
        <dbReference type="Proteomes" id="UP000305888"/>
    </source>
</evidence>
<feature type="transmembrane region" description="Helical" evidence="12">
    <location>
        <begin position="274"/>
        <end position="291"/>
    </location>
</feature>
<comment type="function">
    <text evidence="10">Low-affinity potassium transport system. Interacts with Trk system potassium uptake protein TrkA.</text>
</comment>
<dbReference type="Proteomes" id="UP000305888">
    <property type="component" value="Chromosome"/>
</dbReference>
<keyword evidence="10" id="KW-0997">Cell inner membrane</keyword>
<feature type="binding site" evidence="11">
    <location>
        <position position="434"/>
    </location>
    <ligand>
        <name>K(+)</name>
        <dbReference type="ChEBI" id="CHEBI:29103"/>
    </ligand>
</feature>
<keyword evidence="2 10" id="KW-0813">Transport</keyword>
<evidence type="ECO:0000256" key="7">
    <source>
        <dbReference type="ARBA" id="ARBA00022989"/>
    </source>
</evidence>
<name>A0A5B8FX43_9RHOB</name>
<keyword evidence="4 10" id="KW-0633">Potassium transport</keyword>
<reference evidence="13 14" key="1">
    <citation type="submission" date="2019-06" db="EMBL/GenBank/DDBJ databases">
        <title>Genome sequence of Rhodobacteraceae bacterium D4M1.</title>
        <authorList>
            <person name="Cao J."/>
        </authorList>
    </citation>
    <scope>NUCLEOTIDE SEQUENCE [LARGE SCALE GENOMIC DNA]</scope>
    <source>
        <strain evidence="13 14">D4M1</strain>
    </source>
</reference>
<feature type="transmembrane region" description="Helical" evidence="12">
    <location>
        <begin position="395"/>
        <end position="415"/>
    </location>
</feature>
<protein>
    <recommendedName>
        <fullName evidence="10">Trk system potassium uptake protein</fullName>
    </recommendedName>
</protein>
<dbReference type="PIRSF" id="PIRSF006247">
    <property type="entry name" value="TrkH"/>
    <property type="match status" value="1"/>
</dbReference>
<dbReference type="Pfam" id="PF02386">
    <property type="entry name" value="TrkH"/>
    <property type="match status" value="2"/>
</dbReference>
<evidence type="ECO:0000256" key="4">
    <source>
        <dbReference type="ARBA" id="ARBA00022538"/>
    </source>
</evidence>
<feature type="binding site" evidence="11">
    <location>
        <position position="316"/>
    </location>
    <ligand>
        <name>K(+)</name>
        <dbReference type="ChEBI" id="CHEBI:29103"/>
    </ligand>
</feature>